<reference evidence="1 2" key="1">
    <citation type="submission" date="2024-06" db="EMBL/GenBank/DDBJ databases">
        <title>A chromosome level genome sequence of Diviner's sage (Salvia divinorum).</title>
        <authorList>
            <person name="Ford S.A."/>
            <person name="Ro D.-K."/>
            <person name="Ness R.W."/>
            <person name="Phillips M.A."/>
        </authorList>
    </citation>
    <scope>NUCLEOTIDE SEQUENCE [LARGE SCALE GENOMIC DNA]</scope>
    <source>
        <strain evidence="1">SAF-2024a</strain>
        <tissue evidence="1">Leaf</tissue>
    </source>
</reference>
<dbReference type="PANTHER" id="PTHR32382:SF4">
    <property type="entry name" value="FASCICLIN-LIKE ARABINOGALACTAN PROTEIN 1"/>
    <property type="match status" value="1"/>
</dbReference>
<comment type="caution">
    <text evidence="1">The sequence shown here is derived from an EMBL/GenBank/DDBJ whole genome shotgun (WGS) entry which is preliminary data.</text>
</comment>
<name>A0ABD1IPG9_SALDI</name>
<evidence type="ECO:0000313" key="1">
    <source>
        <dbReference type="EMBL" id="KAL1569594.1"/>
    </source>
</evidence>
<dbReference type="SUPFAM" id="SSF82153">
    <property type="entry name" value="FAS1 domain"/>
    <property type="match status" value="1"/>
</dbReference>
<dbReference type="InterPro" id="IPR036378">
    <property type="entry name" value="FAS1_dom_sf"/>
</dbReference>
<gene>
    <name evidence="1" type="ORF">AAHA92_01057</name>
</gene>
<keyword evidence="2" id="KW-1185">Reference proteome</keyword>
<organism evidence="1 2">
    <name type="scientific">Salvia divinorum</name>
    <name type="common">Maria pastora</name>
    <name type="synonym">Diviner's sage</name>
    <dbReference type="NCBI Taxonomy" id="28513"/>
    <lineage>
        <taxon>Eukaryota</taxon>
        <taxon>Viridiplantae</taxon>
        <taxon>Streptophyta</taxon>
        <taxon>Embryophyta</taxon>
        <taxon>Tracheophyta</taxon>
        <taxon>Spermatophyta</taxon>
        <taxon>Magnoliopsida</taxon>
        <taxon>eudicotyledons</taxon>
        <taxon>Gunneridae</taxon>
        <taxon>Pentapetalae</taxon>
        <taxon>asterids</taxon>
        <taxon>lamiids</taxon>
        <taxon>Lamiales</taxon>
        <taxon>Lamiaceae</taxon>
        <taxon>Nepetoideae</taxon>
        <taxon>Mentheae</taxon>
        <taxon>Salviinae</taxon>
        <taxon>Salvia</taxon>
        <taxon>Salvia subgen. Calosphace</taxon>
    </lineage>
</organism>
<sequence>MDPTKLHDTFNHSCHYFVFHLILFPFSNSVQGGLLTVFFPSDEALAVFRPRYKNPSADRKASLLLYHDVPVYNSLGVLRSSSGLVNKLATERDMKFDFTIYEVLPPKKLFKAAPLAPATKSKGKRNIL</sequence>
<dbReference type="InterPro" id="IPR033254">
    <property type="entry name" value="Plant_FLA"/>
</dbReference>
<evidence type="ECO:0000313" key="2">
    <source>
        <dbReference type="Proteomes" id="UP001567538"/>
    </source>
</evidence>
<proteinExistence type="predicted"/>
<dbReference type="EMBL" id="JBEAFC010000001">
    <property type="protein sequence ID" value="KAL1569594.1"/>
    <property type="molecule type" value="Genomic_DNA"/>
</dbReference>
<dbReference type="PANTHER" id="PTHR32382">
    <property type="entry name" value="FASCICLIN-LIKE ARABINOGALACTAN PROTEIN"/>
    <property type="match status" value="1"/>
</dbReference>
<dbReference type="AlphaFoldDB" id="A0ABD1IPG9"/>
<protein>
    <submittedName>
        <fullName evidence="1">Fasciclin-like arabinogalactan protein 2</fullName>
    </submittedName>
</protein>
<accession>A0ABD1IPG9</accession>
<dbReference type="Proteomes" id="UP001567538">
    <property type="component" value="Unassembled WGS sequence"/>
</dbReference>